<dbReference type="Gene3D" id="1.50.10.10">
    <property type="match status" value="1"/>
</dbReference>
<gene>
    <name evidence="1" type="ORF">S03H2_26876</name>
</gene>
<feature type="non-terminal residue" evidence="1">
    <location>
        <position position="1"/>
    </location>
</feature>
<dbReference type="InterPro" id="IPR008928">
    <property type="entry name" value="6-hairpin_glycosidase_sf"/>
</dbReference>
<comment type="caution">
    <text evidence="1">The sequence shown here is derived from an EMBL/GenBank/DDBJ whole genome shotgun (WGS) entry which is preliminary data.</text>
</comment>
<protein>
    <submittedName>
        <fullName evidence="1">Uncharacterized protein</fullName>
    </submittedName>
</protein>
<dbReference type="EMBL" id="BARU01015797">
    <property type="protein sequence ID" value="GAH55452.1"/>
    <property type="molecule type" value="Genomic_DNA"/>
</dbReference>
<evidence type="ECO:0000313" key="1">
    <source>
        <dbReference type="EMBL" id="GAH55452.1"/>
    </source>
</evidence>
<organism evidence="1">
    <name type="scientific">marine sediment metagenome</name>
    <dbReference type="NCBI Taxonomy" id="412755"/>
    <lineage>
        <taxon>unclassified sequences</taxon>
        <taxon>metagenomes</taxon>
        <taxon>ecological metagenomes</taxon>
    </lineage>
</organism>
<accession>X1GE43</accession>
<feature type="non-terminal residue" evidence="1">
    <location>
        <position position="77"/>
    </location>
</feature>
<proteinExistence type="predicted"/>
<name>X1GE43_9ZZZZ</name>
<dbReference type="GO" id="GO:0005975">
    <property type="term" value="P:carbohydrate metabolic process"/>
    <property type="evidence" value="ECO:0007669"/>
    <property type="project" value="InterPro"/>
</dbReference>
<dbReference type="AlphaFoldDB" id="X1GE43"/>
<dbReference type="SUPFAM" id="SSF48208">
    <property type="entry name" value="Six-hairpin glycosidases"/>
    <property type="match status" value="1"/>
</dbReference>
<reference evidence="1" key="1">
    <citation type="journal article" date="2014" name="Front. Microbiol.">
        <title>High frequency of phylogenetically diverse reductive dehalogenase-homologous genes in deep subseafloor sedimentary metagenomes.</title>
        <authorList>
            <person name="Kawai M."/>
            <person name="Futagami T."/>
            <person name="Toyoda A."/>
            <person name="Takaki Y."/>
            <person name="Nishi S."/>
            <person name="Hori S."/>
            <person name="Arai W."/>
            <person name="Tsubouchi T."/>
            <person name="Morono Y."/>
            <person name="Uchiyama I."/>
            <person name="Ito T."/>
            <person name="Fujiyama A."/>
            <person name="Inagaki F."/>
            <person name="Takami H."/>
        </authorList>
    </citation>
    <scope>NUCLEOTIDE SEQUENCE</scope>
    <source>
        <strain evidence="1">Expedition CK06-06</strain>
    </source>
</reference>
<dbReference type="InterPro" id="IPR012341">
    <property type="entry name" value="6hp_glycosidase-like_sf"/>
</dbReference>
<sequence>AWRIYQINEDKDFLQEVFPQLLDFFFTWFIPRHDRDEDGIPEWDHPIQAGFEDHPIFARWHPWAQGVDITTAESPSL</sequence>